<accession>A0A1S8D068</accession>
<dbReference type="STRING" id="1907941.BKE30_00395"/>
<sequence length="283" mass="32033">MEYQGICHKMRAKLGQALPTSTGAMAAAVEYNLVLNPFESPFTQLVGNSVELQWTGKITCVSCGSKTSKSFAQGHCYKCFSTKASCDLCMMKPETCHHHLGTCREPDWAEKVCFNAHIVYLANSSGLKVGITRHNQMPTRWLDQGATQAIPIFQTQSRFLSGVVEVLLAQHMSDKTDWRKLLKGEAEPLNLLQIRDDIFNRYEADLLKLQHAYPEQVELLQDEVVREFVYPVEKYPVKVSTHNFDKTPLIKGRLNGIKGQYLLLDTGVLNIRKFSGYELVVRF</sequence>
<comment type="caution">
    <text evidence="1">The sequence shown here is derived from an EMBL/GenBank/DDBJ whole genome shotgun (WGS) entry which is preliminary data.</text>
</comment>
<protein>
    <recommendedName>
        <fullName evidence="3">DUF2797 domain-containing protein</fullName>
    </recommendedName>
</protein>
<gene>
    <name evidence="1" type="ORF">BKE30_00395</name>
</gene>
<dbReference type="InterPro" id="IPR021246">
    <property type="entry name" value="DUF2797"/>
</dbReference>
<dbReference type="RefSeq" id="WP_076876688.1">
    <property type="nucleotide sequence ID" value="NZ_MLCN01000001.1"/>
</dbReference>
<dbReference type="Pfam" id="PF10977">
    <property type="entry name" value="DUF2797"/>
    <property type="match status" value="1"/>
</dbReference>
<dbReference type="OrthoDB" id="9775734at2"/>
<dbReference type="Proteomes" id="UP000192132">
    <property type="component" value="Unassembled WGS sequence"/>
</dbReference>
<proteinExistence type="predicted"/>
<dbReference type="AlphaFoldDB" id="A0A1S8D068"/>
<dbReference type="EMBL" id="MLCN01000001">
    <property type="protein sequence ID" value="ONG42301.1"/>
    <property type="molecule type" value="Genomic_DNA"/>
</dbReference>
<keyword evidence="2" id="KW-1185">Reference proteome</keyword>
<evidence type="ECO:0000313" key="2">
    <source>
        <dbReference type="Proteomes" id="UP000192132"/>
    </source>
</evidence>
<reference evidence="1 2" key="1">
    <citation type="submission" date="2016-10" db="EMBL/GenBank/DDBJ databases">
        <title>Draft Genome sequence of Alkanindiges sp. strain H1.</title>
        <authorList>
            <person name="Subhash Y."/>
            <person name="Lee S."/>
        </authorList>
    </citation>
    <scope>NUCLEOTIDE SEQUENCE [LARGE SCALE GENOMIC DNA]</scope>
    <source>
        <strain evidence="1 2">H1</strain>
    </source>
</reference>
<name>A0A1S8D068_9GAMM</name>
<evidence type="ECO:0008006" key="3">
    <source>
        <dbReference type="Google" id="ProtNLM"/>
    </source>
</evidence>
<organism evidence="1 2">
    <name type="scientific">Alkanindiges hydrocarboniclasticus</name>
    <dbReference type="NCBI Taxonomy" id="1907941"/>
    <lineage>
        <taxon>Bacteria</taxon>
        <taxon>Pseudomonadati</taxon>
        <taxon>Pseudomonadota</taxon>
        <taxon>Gammaproteobacteria</taxon>
        <taxon>Moraxellales</taxon>
        <taxon>Moraxellaceae</taxon>
        <taxon>Alkanindiges</taxon>
    </lineage>
</organism>
<evidence type="ECO:0000313" key="1">
    <source>
        <dbReference type="EMBL" id="ONG42301.1"/>
    </source>
</evidence>